<protein>
    <submittedName>
        <fullName evidence="1">Uncharacterized protein</fullName>
    </submittedName>
</protein>
<reference evidence="1 2" key="1">
    <citation type="journal article" date="2012" name="Nat. Biotechnol.">
        <title>Draft genome sequence of pigeonpea (Cajanus cajan), an orphan legume crop of resource-poor farmers.</title>
        <authorList>
            <person name="Varshney R.K."/>
            <person name="Chen W."/>
            <person name="Li Y."/>
            <person name="Bharti A.K."/>
            <person name="Saxena R.K."/>
            <person name="Schlueter J.A."/>
            <person name="Donoghue M.T."/>
            <person name="Azam S."/>
            <person name="Fan G."/>
            <person name="Whaley A.M."/>
            <person name="Farmer A.D."/>
            <person name="Sheridan J."/>
            <person name="Iwata A."/>
            <person name="Tuteja R."/>
            <person name="Penmetsa R.V."/>
            <person name="Wu W."/>
            <person name="Upadhyaya H.D."/>
            <person name="Yang S.P."/>
            <person name="Shah T."/>
            <person name="Saxena K.B."/>
            <person name="Michael T."/>
            <person name="McCombie W.R."/>
            <person name="Yang B."/>
            <person name="Zhang G."/>
            <person name="Yang H."/>
            <person name="Wang J."/>
            <person name="Spillane C."/>
            <person name="Cook D.R."/>
            <person name="May G.D."/>
            <person name="Xu X."/>
            <person name="Jackson S.A."/>
        </authorList>
    </citation>
    <scope>NUCLEOTIDE SEQUENCE [LARGE SCALE GENOMIC DNA]</scope>
    <source>
        <strain evidence="2">cv. Asha</strain>
    </source>
</reference>
<gene>
    <name evidence="1" type="ORF">KK1_003487</name>
</gene>
<dbReference type="AlphaFoldDB" id="A0A151SR54"/>
<dbReference type="Gramene" id="C.cajan_03409.t">
    <property type="protein sequence ID" value="C.cajan_03409.t.cds1"/>
    <property type="gene ID" value="C.cajan_03409"/>
</dbReference>
<name>A0A151SR54_CAJCA</name>
<dbReference type="OMA" id="PTLWKER"/>
<dbReference type="EMBL" id="CM003613">
    <property type="protein sequence ID" value="KYP57229.1"/>
    <property type="molecule type" value="Genomic_DNA"/>
</dbReference>
<keyword evidence="2" id="KW-1185">Reference proteome</keyword>
<evidence type="ECO:0000313" key="2">
    <source>
        <dbReference type="Proteomes" id="UP000075243"/>
    </source>
</evidence>
<proteinExistence type="predicted"/>
<dbReference type="Proteomes" id="UP000075243">
    <property type="component" value="Chromosome 11"/>
</dbReference>
<evidence type="ECO:0000313" key="1">
    <source>
        <dbReference type="EMBL" id="KYP57229.1"/>
    </source>
</evidence>
<accession>A0A151SR54</accession>
<organism evidence="1 2">
    <name type="scientific">Cajanus cajan</name>
    <name type="common">Pigeon pea</name>
    <name type="synonym">Cajanus indicus</name>
    <dbReference type="NCBI Taxonomy" id="3821"/>
    <lineage>
        <taxon>Eukaryota</taxon>
        <taxon>Viridiplantae</taxon>
        <taxon>Streptophyta</taxon>
        <taxon>Embryophyta</taxon>
        <taxon>Tracheophyta</taxon>
        <taxon>Spermatophyta</taxon>
        <taxon>Magnoliopsida</taxon>
        <taxon>eudicotyledons</taxon>
        <taxon>Gunneridae</taxon>
        <taxon>Pentapetalae</taxon>
        <taxon>rosids</taxon>
        <taxon>fabids</taxon>
        <taxon>Fabales</taxon>
        <taxon>Fabaceae</taxon>
        <taxon>Papilionoideae</taxon>
        <taxon>50 kb inversion clade</taxon>
        <taxon>NPAAA clade</taxon>
        <taxon>indigoferoid/millettioid clade</taxon>
        <taxon>Phaseoleae</taxon>
        <taxon>Cajanus</taxon>
    </lineage>
</organism>
<sequence length="70" mass="7767">MGYSVNLGAGNSSLWFDNWLGTGTLSQVVPYVHISDSHLKVGDCWSQGSWCLDNLATSLPTLWKERICHI</sequence>